<feature type="domain" description="UBC core" evidence="2">
    <location>
        <begin position="4"/>
        <end position="148"/>
    </location>
</feature>
<dbReference type="Gene3D" id="3.10.110.10">
    <property type="entry name" value="Ubiquitin Conjugating Enzyme"/>
    <property type="match status" value="1"/>
</dbReference>
<reference evidence="3 4" key="1">
    <citation type="journal article" date="2020" name="Genome Biol. Evol.">
        <title>Comparative genomics of strictly vertically transmitted, feminizing microsporidia endosymbionts of amphipod crustaceans.</title>
        <authorList>
            <person name="Cormier A."/>
            <person name="Chebbi M.A."/>
            <person name="Giraud I."/>
            <person name="Wattier R."/>
            <person name="Teixeira M."/>
            <person name="Gilbert C."/>
            <person name="Rigaud T."/>
            <person name="Cordaux R."/>
        </authorList>
    </citation>
    <scope>NUCLEOTIDE SEQUENCE [LARGE SCALE GENOMIC DNA]</scope>
    <source>
        <strain evidence="3 4">Ou3-Ou53</strain>
    </source>
</reference>
<dbReference type="OrthoDB" id="406833at2759"/>
<dbReference type="Proteomes" id="UP000740883">
    <property type="component" value="Unassembled WGS sequence"/>
</dbReference>
<dbReference type="InterPro" id="IPR000608">
    <property type="entry name" value="UBC"/>
</dbReference>
<dbReference type="EMBL" id="SBJO01000051">
    <property type="protein sequence ID" value="KAF9763848.1"/>
    <property type="molecule type" value="Genomic_DNA"/>
</dbReference>
<evidence type="ECO:0000313" key="3">
    <source>
        <dbReference type="EMBL" id="KAF9763848.1"/>
    </source>
</evidence>
<name>A0A9P6H091_9MICR</name>
<evidence type="ECO:0000259" key="2">
    <source>
        <dbReference type="PROSITE" id="PS50127"/>
    </source>
</evidence>
<protein>
    <submittedName>
        <fullName evidence="3">Ubiquitin-conjugating enzyme E2 W</fullName>
    </submittedName>
</protein>
<dbReference type="SMART" id="SM00212">
    <property type="entry name" value="UBCc"/>
    <property type="match status" value="1"/>
</dbReference>
<dbReference type="Pfam" id="PF00179">
    <property type="entry name" value="UQ_con"/>
    <property type="match status" value="1"/>
</dbReference>
<accession>A0A9P6H091</accession>
<comment type="caution">
    <text evidence="3">The sequence shown here is derived from an EMBL/GenBank/DDBJ whole genome shotgun (WGS) entry which is preliminary data.</text>
</comment>
<gene>
    <name evidence="3" type="primary">ube2w</name>
    <name evidence="3" type="ORF">NGRA_0994</name>
</gene>
<dbReference type="PROSITE" id="PS50127">
    <property type="entry name" value="UBC_2"/>
    <property type="match status" value="1"/>
</dbReference>
<dbReference type="CDD" id="cd23808">
    <property type="entry name" value="UBCc_UBE2W"/>
    <property type="match status" value="1"/>
</dbReference>
<dbReference type="SUPFAM" id="SSF54495">
    <property type="entry name" value="UBC-like"/>
    <property type="match status" value="1"/>
</dbReference>
<dbReference type="AlphaFoldDB" id="A0A9P6H091"/>
<proteinExistence type="predicted"/>
<dbReference type="InterPro" id="IPR050113">
    <property type="entry name" value="Ub_conjugating_enzyme"/>
</dbReference>
<keyword evidence="4" id="KW-1185">Reference proteome</keyword>
<evidence type="ECO:0000256" key="1">
    <source>
        <dbReference type="ARBA" id="ARBA00022786"/>
    </source>
</evidence>
<keyword evidence="1" id="KW-0833">Ubl conjugation pathway</keyword>
<dbReference type="PANTHER" id="PTHR24067">
    <property type="entry name" value="UBIQUITIN-CONJUGATING ENZYME E2"/>
    <property type="match status" value="1"/>
</dbReference>
<sequence length="148" mass="17237">MPLFSIKRIQKELKILEENSKHHNLRILEVEESKRIRVSITMSEDTIYSGETFILEFVLDPMYPIESPEVTFVDLIPINEHVYSNGHICLSMLYDGWTPAHTLFSVCLCIISMLSSSTEKIRPIDDLNYCINALSKSPKLHKWNFKDY</sequence>
<dbReference type="InterPro" id="IPR016135">
    <property type="entry name" value="UBQ-conjugating_enzyme/RWD"/>
</dbReference>
<organism evidence="3 4">
    <name type="scientific">Nosema granulosis</name>
    <dbReference type="NCBI Taxonomy" id="83296"/>
    <lineage>
        <taxon>Eukaryota</taxon>
        <taxon>Fungi</taxon>
        <taxon>Fungi incertae sedis</taxon>
        <taxon>Microsporidia</taxon>
        <taxon>Nosematidae</taxon>
        <taxon>Nosema</taxon>
    </lineage>
</organism>
<evidence type="ECO:0000313" key="4">
    <source>
        <dbReference type="Proteomes" id="UP000740883"/>
    </source>
</evidence>